<keyword evidence="1" id="KW-0812">Transmembrane</keyword>
<comment type="caution">
    <text evidence="3">The sequence shown here is derived from an EMBL/GenBank/DDBJ whole genome shotgun (WGS) entry which is preliminary data.</text>
</comment>
<evidence type="ECO:0000313" key="4">
    <source>
        <dbReference type="Proteomes" id="UP000593579"/>
    </source>
</evidence>
<protein>
    <recommendedName>
        <fullName evidence="2">DUF7745 domain-containing protein</fullName>
    </recommendedName>
</protein>
<accession>A0A7J9D0Z9</accession>
<dbReference type="PANTHER" id="PTHR48200:SF1">
    <property type="entry name" value="AMINOTRANSFERASE-LIKE PLANT MOBILE DOMAIN-CONTAINING PROTEIN"/>
    <property type="match status" value="1"/>
</dbReference>
<keyword evidence="1" id="KW-0472">Membrane</keyword>
<sequence length="289" mass="33752">MEKRFLDKVEDNAAVQTWSEITQQKKGDSLAEGYVSESWNFTRISVTQNSLQELKEIWDQWNDEVKQLFYSGYGDLSYLLDIKVDKHLFRALAQFWNAAYSCFTFEGVNLVPTKLMNITEMSKQWVAARIKQKGDNKCIHWKNLKDLILAHPDTRKIVDVFTLSVYGLVVFPKALGHVDGAIIATPRRNDITEERWMAMLQNLQEEDIEWRAHWMLSDEILYRCGDFDWVTLLGIWGAIGYAPLLVLRQYKLRQFVPTTQGLAKCKFSYKGDGYKKNIREMSNAWNQTR</sequence>
<dbReference type="InterPro" id="IPR056647">
    <property type="entry name" value="DUF7745"/>
</dbReference>
<dbReference type="OrthoDB" id="984336at2759"/>
<dbReference type="EMBL" id="JABEZY010261345">
    <property type="protein sequence ID" value="MBA0754376.1"/>
    <property type="molecule type" value="Genomic_DNA"/>
</dbReference>
<proteinExistence type="predicted"/>
<name>A0A7J9D0Z9_GOSGO</name>
<organism evidence="3 4">
    <name type="scientific">Gossypium gossypioides</name>
    <name type="common">Mexican cotton</name>
    <name type="synonym">Selera gossypioides</name>
    <dbReference type="NCBI Taxonomy" id="34282"/>
    <lineage>
        <taxon>Eukaryota</taxon>
        <taxon>Viridiplantae</taxon>
        <taxon>Streptophyta</taxon>
        <taxon>Embryophyta</taxon>
        <taxon>Tracheophyta</taxon>
        <taxon>Spermatophyta</taxon>
        <taxon>Magnoliopsida</taxon>
        <taxon>eudicotyledons</taxon>
        <taxon>Gunneridae</taxon>
        <taxon>Pentapetalae</taxon>
        <taxon>rosids</taxon>
        <taxon>malvids</taxon>
        <taxon>Malvales</taxon>
        <taxon>Malvaceae</taxon>
        <taxon>Malvoideae</taxon>
        <taxon>Gossypium</taxon>
    </lineage>
</organism>
<dbReference type="AlphaFoldDB" id="A0A7J9D0Z9"/>
<dbReference type="Pfam" id="PF24924">
    <property type="entry name" value="DUF7745"/>
    <property type="match status" value="2"/>
</dbReference>
<evidence type="ECO:0000259" key="2">
    <source>
        <dbReference type="Pfam" id="PF24924"/>
    </source>
</evidence>
<dbReference type="PANTHER" id="PTHR48200">
    <property type="entry name" value="PROTEIN, PUTATIVE-RELATED"/>
    <property type="match status" value="1"/>
</dbReference>
<keyword evidence="4" id="KW-1185">Reference proteome</keyword>
<feature type="domain" description="DUF7745" evidence="2">
    <location>
        <begin position="55"/>
        <end position="113"/>
    </location>
</feature>
<feature type="transmembrane region" description="Helical" evidence="1">
    <location>
        <begin position="229"/>
        <end position="247"/>
    </location>
</feature>
<evidence type="ECO:0000256" key="1">
    <source>
        <dbReference type="SAM" id="Phobius"/>
    </source>
</evidence>
<gene>
    <name evidence="3" type="ORF">Gogos_020062</name>
</gene>
<evidence type="ECO:0000313" key="3">
    <source>
        <dbReference type="EMBL" id="MBA0754376.1"/>
    </source>
</evidence>
<reference evidence="3 4" key="1">
    <citation type="journal article" date="2019" name="Genome Biol. Evol.">
        <title>Insights into the evolution of the New World diploid cottons (Gossypium, subgenus Houzingenia) based on genome sequencing.</title>
        <authorList>
            <person name="Grover C.E."/>
            <person name="Arick M.A. 2nd"/>
            <person name="Thrash A."/>
            <person name="Conover J.L."/>
            <person name="Sanders W.S."/>
            <person name="Peterson D.G."/>
            <person name="Frelichowski J.E."/>
            <person name="Scheffler J.A."/>
            <person name="Scheffler B.E."/>
            <person name="Wendel J.F."/>
        </authorList>
    </citation>
    <scope>NUCLEOTIDE SEQUENCE [LARGE SCALE GENOMIC DNA]</scope>
    <source>
        <strain evidence="3">5</strain>
        <tissue evidence="3">Leaf</tissue>
    </source>
</reference>
<dbReference type="Proteomes" id="UP000593579">
    <property type="component" value="Unassembled WGS sequence"/>
</dbReference>
<keyword evidence="1" id="KW-1133">Transmembrane helix</keyword>
<feature type="domain" description="DUF7745" evidence="2">
    <location>
        <begin position="189"/>
        <end position="287"/>
    </location>
</feature>